<feature type="chain" id="PRO_5016461923" evidence="6">
    <location>
        <begin position="24"/>
        <end position="333"/>
    </location>
</feature>
<dbReference type="InterPro" id="IPR000490">
    <property type="entry name" value="Glyco_hydro_17"/>
</dbReference>
<accession>A0A2Z7CJQ2</accession>
<keyword evidence="2 5" id="KW-0378">Hydrolase</keyword>
<evidence type="ECO:0000313" key="7">
    <source>
        <dbReference type="EMBL" id="KZV46943.1"/>
    </source>
</evidence>
<dbReference type="Gene3D" id="3.20.20.80">
    <property type="entry name" value="Glycosidases"/>
    <property type="match status" value="1"/>
</dbReference>
<dbReference type="GO" id="GO:0004553">
    <property type="term" value="F:hydrolase activity, hydrolyzing O-glycosyl compounds"/>
    <property type="evidence" value="ECO:0007669"/>
    <property type="project" value="InterPro"/>
</dbReference>
<keyword evidence="3 5" id="KW-0326">Glycosidase</keyword>
<reference evidence="7 8" key="1">
    <citation type="journal article" date="2015" name="Proc. Natl. Acad. Sci. U.S.A.">
        <title>The resurrection genome of Boea hygrometrica: A blueprint for survival of dehydration.</title>
        <authorList>
            <person name="Xiao L."/>
            <person name="Yang G."/>
            <person name="Zhang L."/>
            <person name="Yang X."/>
            <person name="Zhao S."/>
            <person name="Ji Z."/>
            <person name="Zhou Q."/>
            <person name="Hu M."/>
            <person name="Wang Y."/>
            <person name="Chen M."/>
            <person name="Xu Y."/>
            <person name="Jin H."/>
            <person name="Xiao X."/>
            <person name="Hu G."/>
            <person name="Bao F."/>
            <person name="Hu Y."/>
            <person name="Wan P."/>
            <person name="Li L."/>
            <person name="Deng X."/>
            <person name="Kuang T."/>
            <person name="Xiang C."/>
            <person name="Zhu J.K."/>
            <person name="Oliver M.J."/>
            <person name="He Y."/>
        </authorList>
    </citation>
    <scope>NUCLEOTIDE SEQUENCE [LARGE SCALE GENOMIC DNA]</scope>
    <source>
        <strain evidence="8">cv. XS01</strain>
    </source>
</reference>
<dbReference type="InterPro" id="IPR044965">
    <property type="entry name" value="Glyco_hydro_17_plant"/>
</dbReference>
<dbReference type="InterPro" id="IPR017853">
    <property type="entry name" value="GH"/>
</dbReference>
<comment type="similarity">
    <text evidence="1 4">Belongs to the glycosyl hydrolase 17 family.</text>
</comment>
<dbReference type="PANTHER" id="PTHR32227">
    <property type="entry name" value="GLUCAN ENDO-1,3-BETA-GLUCOSIDASE BG1-RELATED-RELATED"/>
    <property type="match status" value="1"/>
</dbReference>
<evidence type="ECO:0000256" key="3">
    <source>
        <dbReference type="ARBA" id="ARBA00023295"/>
    </source>
</evidence>
<protein>
    <submittedName>
        <fullName evidence="7">Glucan endo-1,3-beta-glucosidase GVI</fullName>
    </submittedName>
</protein>
<organism evidence="7 8">
    <name type="scientific">Dorcoceras hygrometricum</name>
    <dbReference type="NCBI Taxonomy" id="472368"/>
    <lineage>
        <taxon>Eukaryota</taxon>
        <taxon>Viridiplantae</taxon>
        <taxon>Streptophyta</taxon>
        <taxon>Embryophyta</taxon>
        <taxon>Tracheophyta</taxon>
        <taxon>Spermatophyta</taxon>
        <taxon>Magnoliopsida</taxon>
        <taxon>eudicotyledons</taxon>
        <taxon>Gunneridae</taxon>
        <taxon>Pentapetalae</taxon>
        <taxon>asterids</taxon>
        <taxon>lamiids</taxon>
        <taxon>Lamiales</taxon>
        <taxon>Gesneriaceae</taxon>
        <taxon>Didymocarpoideae</taxon>
        <taxon>Trichosporeae</taxon>
        <taxon>Loxocarpinae</taxon>
        <taxon>Dorcoceras</taxon>
    </lineage>
</organism>
<gene>
    <name evidence="7" type="ORF">F511_06185</name>
</gene>
<dbReference type="SUPFAM" id="SSF51445">
    <property type="entry name" value="(Trans)glycosidases"/>
    <property type="match status" value="1"/>
</dbReference>
<evidence type="ECO:0000256" key="4">
    <source>
        <dbReference type="RuleBase" id="RU004335"/>
    </source>
</evidence>
<evidence type="ECO:0000256" key="1">
    <source>
        <dbReference type="ARBA" id="ARBA00008773"/>
    </source>
</evidence>
<sequence>MEQFHAIVFVISFLWSIHPGARGIGINYGLLGDNLPVPADVISELKARGISKIRVFEPRPDVLAALKGSEISVIVGTRNEDLQALASDLSMAVSWVETNVLPYQPWVHISCISAGNEVIPGELAAYVPGAMQNLDSALTAANLAIPVSTAVSMSVLAASYPPSQGVFSAEASPVMAQVVAFLACKNSPLLLNVYPYFAYVGDPVNVPLDYALFEGTASPVPDYPFIYYNLFDAMVDAAYAALEKVGGASVEIIAAETGWPTDGSSVATISNAQIYVNNLIQHVSSGVGTPRRPGKVIDTYIFAMFNEDLKPAGVEQHWGLYYPNLIEVYHANF</sequence>
<feature type="signal peptide" evidence="6">
    <location>
        <begin position="1"/>
        <end position="23"/>
    </location>
</feature>
<evidence type="ECO:0000313" key="8">
    <source>
        <dbReference type="Proteomes" id="UP000250235"/>
    </source>
</evidence>
<evidence type="ECO:0000256" key="6">
    <source>
        <dbReference type="SAM" id="SignalP"/>
    </source>
</evidence>
<name>A0A2Z7CJQ2_9LAMI</name>
<dbReference type="AlphaFoldDB" id="A0A2Z7CJQ2"/>
<dbReference type="EMBL" id="KQ995351">
    <property type="protein sequence ID" value="KZV46943.1"/>
    <property type="molecule type" value="Genomic_DNA"/>
</dbReference>
<dbReference type="OrthoDB" id="941679at2759"/>
<keyword evidence="6" id="KW-0732">Signal</keyword>
<dbReference type="Pfam" id="PF00332">
    <property type="entry name" value="Glyco_hydro_17"/>
    <property type="match status" value="1"/>
</dbReference>
<dbReference type="FunFam" id="3.20.20.80:FF:000010">
    <property type="entry name" value="glucan endo-1,3-beta-glucosidase, basic"/>
    <property type="match status" value="1"/>
</dbReference>
<dbReference type="Proteomes" id="UP000250235">
    <property type="component" value="Unassembled WGS sequence"/>
</dbReference>
<dbReference type="PROSITE" id="PS00587">
    <property type="entry name" value="GLYCOSYL_HYDROL_F17"/>
    <property type="match status" value="1"/>
</dbReference>
<proteinExistence type="inferred from homology"/>
<evidence type="ECO:0000256" key="2">
    <source>
        <dbReference type="ARBA" id="ARBA00022801"/>
    </source>
</evidence>
<evidence type="ECO:0000256" key="5">
    <source>
        <dbReference type="RuleBase" id="RU004336"/>
    </source>
</evidence>
<keyword evidence="8" id="KW-1185">Reference proteome</keyword>
<dbReference type="GO" id="GO:0005975">
    <property type="term" value="P:carbohydrate metabolic process"/>
    <property type="evidence" value="ECO:0007669"/>
    <property type="project" value="InterPro"/>
</dbReference>